<comment type="caution">
    <text evidence="2">The sequence shown here is derived from an EMBL/GenBank/DDBJ whole genome shotgun (WGS) entry which is preliminary data.</text>
</comment>
<dbReference type="Proteomes" id="UP001169862">
    <property type="component" value="Unassembled WGS sequence"/>
</dbReference>
<name>A0AAW7XEZ0_9GAMM</name>
<organism evidence="2 3">
    <name type="scientific">Neptunomonas phycophila</name>
    <dbReference type="NCBI Taxonomy" id="1572645"/>
    <lineage>
        <taxon>Bacteria</taxon>
        <taxon>Pseudomonadati</taxon>
        <taxon>Pseudomonadota</taxon>
        <taxon>Gammaproteobacteria</taxon>
        <taxon>Oceanospirillales</taxon>
        <taxon>Oceanospirillaceae</taxon>
        <taxon>Neptunomonas</taxon>
    </lineage>
</organism>
<reference evidence="2" key="1">
    <citation type="submission" date="2023-07" db="EMBL/GenBank/DDBJ databases">
        <title>Genome content predicts the carbon catabolic preferences of heterotrophic bacteria.</title>
        <authorList>
            <person name="Gralka M."/>
        </authorList>
    </citation>
    <scope>NUCLEOTIDE SEQUENCE</scope>
    <source>
        <strain evidence="2">I2M16</strain>
    </source>
</reference>
<protein>
    <submittedName>
        <fullName evidence="2">DUF411 domain-containing protein</fullName>
    </submittedName>
</protein>
<sequence length="174" mass="18899">MRKLQRALKCFVTACTLLTLSVNAQEDKNLGNPESTHQVGTIPVALSVYKSPTCGCCAEWITHVEERHFSTQIHHPRSLAETKSQLGIDAKYRSCHTAVDAQGFVFEGHVPAKLISQFLANPPANALGLSVPGMPAGSPGMEMANTFTPYPVLLLMKDGSAQIYATIKNQAQQY</sequence>
<dbReference type="AlphaFoldDB" id="A0AAW7XEZ0"/>
<evidence type="ECO:0000313" key="3">
    <source>
        <dbReference type="Proteomes" id="UP001169862"/>
    </source>
</evidence>
<accession>A0AAW7XEZ0</accession>
<dbReference type="InterPro" id="IPR007332">
    <property type="entry name" value="DUF411"/>
</dbReference>
<feature type="signal peptide" evidence="1">
    <location>
        <begin position="1"/>
        <end position="24"/>
    </location>
</feature>
<dbReference type="EMBL" id="JAUOPG010000002">
    <property type="protein sequence ID" value="MDO6452570.1"/>
    <property type="molecule type" value="Genomic_DNA"/>
</dbReference>
<proteinExistence type="predicted"/>
<feature type="chain" id="PRO_5043947707" evidence="1">
    <location>
        <begin position="25"/>
        <end position="174"/>
    </location>
</feature>
<evidence type="ECO:0000256" key="1">
    <source>
        <dbReference type="SAM" id="SignalP"/>
    </source>
</evidence>
<gene>
    <name evidence="2" type="ORF">Q4490_03235</name>
</gene>
<evidence type="ECO:0000313" key="2">
    <source>
        <dbReference type="EMBL" id="MDO6452570.1"/>
    </source>
</evidence>
<keyword evidence="1" id="KW-0732">Signal</keyword>
<dbReference type="Pfam" id="PF04214">
    <property type="entry name" value="DUF411"/>
    <property type="match status" value="1"/>
</dbReference>
<dbReference type="RefSeq" id="WP_303548607.1">
    <property type="nucleotide sequence ID" value="NZ_JAUOPG010000002.1"/>
</dbReference>